<dbReference type="AlphaFoldDB" id="A0A2M6YCM2"/>
<organism evidence="1 2">
    <name type="scientific">Candidatus Berkelbacteria bacterium CG08_land_8_20_14_0_20_39_8</name>
    <dbReference type="NCBI Taxonomy" id="1974511"/>
    <lineage>
        <taxon>Bacteria</taxon>
        <taxon>Candidatus Berkelbacteria</taxon>
    </lineage>
</organism>
<dbReference type="Proteomes" id="UP000229896">
    <property type="component" value="Unassembled WGS sequence"/>
</dbReference>
<evidence type="ECO:0000313" key="2">
    <source>
        <dbReference type="Proteomes" id="UP000229896"/>
    </source>
</evidence>
<comment type="caution">
    <text evidence="1">The sequence shown here is derived from an EMBL/GenBank/DDBJ whole genome shotgun (WGS) entry which is preliminary data.</text>
</comment>
<proteinExistence type="predicted"/>
<dbReference type="EMBL" id="PEXI01000034">
    <property type="protein sequence ID" value="PIU24447.1"/>
    <property type="molecule type" value="Genomic_DNA"/>
</dbReference>
<name>A0A2M6YCM2_9BACT</name>
<evidence type="ECO:0008006" key="3">
    <source>
        <dbReference type="Google" id="ProtNLM"/>
    </source>
</evidence>
<gene>
    <name evidence="1" type="ORF">COT12_00980</name>
</gene>
<accession>A0A2M6YCM2</accession>
<sequence length="137" mass="16571">ASNQIEIKWGRRSRRQLGCIKKEQLKTFADRLKRDFKTIIVINGLFRDEAIPNFVIDAVIIHEMIHYTHGFNSPLPQKHRHPHQGKVIRREFLLRGIGELERKQQKWIKENWQNYLKENLPPSKPKKRKARYKIVWR</sequence>
<reference evidence="2" key="1">
    <citation type="submission" date="2017-09" db="EMBL/GenBank/DDBJ databases">
        <title>Depth-based differentiation of microbial function through sediment-hosted aquifers and enrichment of novel symbionts in the deep terrestrial subsurface.</title>
        <authorList>
            <person name="Probst A.J."/>
            <person name="Ladd B."/>
            <person name="Jarett J.K."/>
            <person name="Geller-Mcgrath D.E."/>
            <person name="Sieber C.M.K."/>
            <person name="Emerson J.B."/>
            <person name="Anantharaman K."/>
            <person name="Thomas B.C."/>
            <person name="Malmstrom R."/>
            <person name="Stieglmeier M."/>
            <person name="Klingl A."/>
            <person name="Woyke T."/>
            <person name="Ryan C.M."/>
            <person name="Banfield J.F."/>
        </authorList>
    </citation>
    <scope>NUCLEOTIDE SEQUENCE [LARGE SCALE GENOMIC DNA]</scope>
</reference>
<protein>
    <recommendedName>
        <fullName evidence="3">SprT-like domain-containing protein</fullName>
    </recommendedName>
</protein>
<feature type="non-terminal residue" evidence="1">
    <location>
        <position position="1"/>
    </location>
</feature>
<evidence type="ECO:0000313" key="1">
    <source>
        <dbReference type="EMBL" id="PIU24447.1"/>
    </source>
</evidence>